<name>A0A1V9XIE0_9ACAR</name>
<feature type="region of interest" description="Disordered" evidence="1">
    <location>
        <begin position="1"/>
        <end position="50"/>
    </location>
</feature>
<dbReference type="InParanoid" id="A0A1V9XIE0"/>
<organism evidence="2 3">
    <name type="scientific">Tropilaelaps mercedesae</name>
    <dbReference type="NCBI Taxonomy" id="418985"/>
    <lineage>
        <taxon>Eukaryota</taxon>
        <taxon>Metazoa</taxon>
        <taxon>Ecdysozoa</taxon>
        <taxon>Arthropoda</taxon>
        <taxon>Chelicerata</taxon>
        <taxon>Arachnida</taxon>
        <taxon>Acari</taxon>
        <taxon>Parasitiformes</taxon>
        <taxon>Mesostigmata</taxon>
        <taxon>Gamasina</taxon>
        <taxon>Dermanyssoidea</taxon>
        <taxon>Laelapidae</taxon>
        <taxon>Tropilaelaps</taxon>
    </lineage>
</organism>
<protein>
    <submittedName>
        <fullName evidence="2">Uncharacterized protein</fullName>
    </submittedName>
</protein>
<evidence type="ECO:0000256" key="1">
    <source>
        <dbReference type="SAM" id="MobiDB-lite"/>
    </source>
</evidence>
<evidence type="ECO:0000313" key="3">
    <source>
        <dbReference type="Proteomes" id="UP000192247"/>
    </source>
</evidence>
<dbReference type="EMBL" id="MNPL01010341">
    <property type="protein sequence ID" value="OQR73191.1"/>
    <property type="molecule type" value="Genomic_DNA"/>
</dbReference>
<dbReference type="Proteomes" id="UP000192247">
    <property type="component" value="Unassembled WGS sequence"/>
</dbReference>
<dbReference type="AlphaFoldDB" id="A0A1V9XIE0"/>
<reference evidence="2 3" key="1">
    <citation type="journal article" date="2017" name="Gigascience">
        <title>Draft genome of the honey bee ectoparasitic mite, Tropilaelaps mercedesae, is shaped by the parasitic life history.</title>
        <authorList>
            <person name="Dong X."/>
            <person name="Armstrong S.D."/>
            <person name="Xia D."/>
            <person name="Makepeace B.L."/>
            <person name="Darby A.C."/>
            <person name="Kadowaki T."/>
        </authorList>
    </citation>
    <scope>NUCLEOTIDE SEQUENCE [LARGE SCALE GENOMIC DNA]</scope>
    <source>
        <strain evidence="2">Wuxi-XJTLU</strain>
    </source>
</reference>
<proteinExistence type="predicted"/>
<comment type="caution">
    <text evidence="2">The sequence shown here is derived from an EMBL/GenBank/DDBJ whole genome shotgun (WGS) entry which is preliminary data.</text>
</comment>
<gene>
    <name evidence="2" type="ORF">BIW11_09894</name>
</gene>
<feature type="non-terminal residue" evidence="2">
    <location>
        <position position="50"/>
    </location>
</feature>
<evidence type="ECO:0000313" key="2">
    <source>
        <dbReference type="EMBL" id="OQR73191.1"/>
    </source>
</evidence>
<sequence length="50" mass="5505">MHKFNRPAHKEKGDGIPAPFSSSKESSLERKCLLDTPTSARNQPLHSSVS</sequence>
<feature type="compositionally biased region" description="Polar residues" evidence="1">
    <location>
        <begin position="36"/>
        <end position="50"/>
    </location>
</feature>
<keyword evidence="3" id="KW-1185">Reference proteome</keyword>
<accession>A0A1V9XIE0</accession>